<reference evidence="1" key="1">
    <citation type="submission" date="2022-03" db="EMBL/GenBank/DDBJ databases">
        <authorList>
            <person name="Sayadi A."/>
        </authorList>
    </citation>
    <scope>NUCLEOTIDE SEQUENCE</scope>
</reference>
<dbReference type="EMBL" id="CAKOFQ010006651">
    <property type="protein sequence ID" value="CAH1953614.1"/>
    <property type="molecule type" value="Genomic_DNA"/>
</dbReference>
<gene>
    <name evidence="1" type="ORF">ACAOBT_LOCUS135</name>
</gene>
<accession>A0A9P0JHS1</accession>
<proteinExistence type="predicted"/>
<keyword evidence="2" id="KW-1185">Reference proteome</keyword>
<dbReference type="Proteomes" id="UP001152888">
    <property type="component" value="Unassembled WGS sequence"/>
</dbReference>
<sequence>MKSVSLSNNTVKRRIDDIASDINQIIAIFCH</sequence>
<comment type="caution">
    <text evidence="1">The sequence shown here is derived from an EMBL/GenBank/DDBJ whole genome shotgun (WGS) entry which is preliminary data.</text>
</comment>
<evidence type="ECO:0000313" key="2">
    <source>
        <dbReference type="Proteomes" id="UP001152888"/>
    </source>
</evidence>
<dbReference type="AlphaFoldDB" id="A0A9P0JHS1"/>
<evidence type="ECO:0000313" key="1">
    <source>
        <dbReference type="EMBL" id="CAH1953614.1"/>
    </source>
</evidence>
<protein>
    <submittedName>
        <fullName evidence="1">Uncharacterized protein</fullName>
    </submittedName>
</protein>
<organism evidence="1 2">
    <name type="scientific">Acanthoscelides obtectus</name>
    <name type="common">Bean weevil</name>
    <name type="synonym">Bruchus obtectus</name>
    <dbReference type="NCBI Taxonomy" id="200917"/>
    <lineage>
        <taxon>Eukaryota</taxon>
        <taxon>Metazoa</taxon>
        <taxon>Ecdysozoa</taxon>
        <taxon>Arthropoda</taxon>
        <taxon>Hexapoda</taxon>
        <taxon>Insecta</taxon>
        <taxon>Pterygota</taxon>
        <taxon>Neoptera</taxon>
        <taxon>Endopterygota</taxon>
        <taxon>Coleoptera</taxon>
        <taxon>Polyphaga</taxon>
        <taxon>Cucujiformia</taxon>
        <taxon>Chrysomeloidea</taxon>
        <taxon>Chrysomelidae</taxon>
        <taxon>Bruchinae</taxon>
        <taxon>Bruchini</taxon>
        <taxon>Acanthoscelides</taxon>
    </lineage>
</organism>
<name>A0A9P0JHS1_ACAOB</name>